<accession>A0A8C4RQ57</accession>
<dbReference type="PANTHER" id="PTHR22799">
    <property type="entry name" value="TETRANECTIN-RELATED"/>
    <property type="match status" value="1"/>
</dbReference>
<evidence type="ECO:0000313" key="5">
    <source>
        <dbReference type="Proteomes" id="UP000694620"/>
    </source>
</evidence>
<dbReference type="Ensembl" id="ENSECRT00000005344.1">
    <property type="protein sequence ID" value="ENSECRP00000005251.1"/>
    <property type="gene ID" value="ENSECRG00000003546.1"/>
</dbReference>
<protein>
    <submittedName>
        <fullName evidence="4">Mannose-binding protein A-like</fullName>
    </submittedName>
</protein>
<dbReference type="AlphaFoldDB" id="A0A8C4RQ57"/>
<evidence type="ECO:0000259" key="3">
    <source>
        <dbReference type="PROSITE" id="PS50041"/>
    </source>
</evidence>
<proteinExistence type="predicted"/>
<evidence type="ECO:0000256" key="1">
    <source>
        <dbReference type="ARBA" id="ARBA00022734"/>
    </source>
</evidence>
<dbReference type="InterPro" id="IPR001304">
    <property type="entry name" value="C-type_lectin-like"/>
</dbReference>
<evidence type="ECO:0000313" key="4">
    <source>
        <dbReference type="Ensembl" id="ENSECRP00000005251.1"/>
    </source>
</evidence>
<keyword evidence="1" id="KW-0430">Lectin</keyword>
<keyword evidence="2" id="KW-0472">Membrane</keyword>
<dbReference type="GeneTree" id="ENSGT00940000154368"/>
<dbReference type="InterPro" id="IPR016186">
    <property type="entry name" value="C-type_lectin-like/link_sf"/>
</dbReference>
<dbReference type="InterPro" id="IPR051663">
    <property type="entry name" value="CLec_Tetranectin-domain"/>
</dbReference>
<dbReference type="Gene3D" id="3.10.100.10">
    <property type="entry name" value="Mannose-Binding Protein A, subunit A"/>
    <property type="match status" value="1"/>
</dbReference>
<dbReference type="SMART" id="SM00034">
    <property type="entry name" value="CLECT"/>
    <property type="match status" value="1"/>
</dbReference>
<dbReference type="PROSITE" id="PS50041">
    <property type="entry name" value="C_TYPE_LECTIN_2"/>
    <property type="match status" value="1"/>
</dbReference>
<name>A0A8C4RQ57_ERPCA</name>
<dbReference type="Proteomes" id="UP000694620">
    <property type="component" value="Chromosome 3"/>
</dbReference>
<feature type="transmembrane region" description="Helical" evidence="2">
    <location>
        <begin position="46"/>
        <end position="67"/>
    </location>
</feature>
<keyword evidence="5" id="KW-1185">Reference proteome</keyword>
<dbReference type="GO" id="GO:0001503">
    <property type="term" value="P:ossification"/>
    <property type="evidence" value="ECO:0007669"/>
    <property type="project" value="TreeGrafter"/>
</dbReference>
<reference evidence="4" key="2">
    <citation type="submission" date="2025-08" db="UniProtKB">
        <authorList>
            <consortium name="Ensembl"/>
        </authorList>
    </citation>
    <scope>IDENTIFICATION</scope>
</reference>
<reference evidence="4" key="3">
    <citation type="submission" date="2025-09" db="UniProtKB">
        <authorList>
            <consortium name="Ensembl"/>
        </authorList>
    </citation>
    <scope>IDENTIFICATION</scope>
</reference>
<dbReference type="InterPro" id="IPR016187">
    <property type="entry name" value="CTDL_fold"/>
</dbReference>
<reference evidence="4" key="1">
    <citation type="submission" date="2021-06" db="EMBL/GenBank/DDBJ databases">
        <authorList>
            <consortium name="Wellcome Sanger Institute Data Sharing"/>
        </authorList>
    </citation>
    <scope>NUCLEOTIDE SEQUENCE [LARGE SCALE GENOMIC DNA]</scope>
</reference>
<dbReference type="GO" id="GO:0030246">
    <property type="term" value="F:carbohydrate binding"/>
    <property type="evidence" value="ECO:0007669"/>
    <property type="project" value="UniProtKB-KW"/>
</dbReference>
<organism evidence="4 5">
    <name type="scientific">Erpetoichthys calabaricus</name>
    <name type="common">Rope fish</name>
    <name type="synonym">Calamoichthys calabaricus</name>
    <dbReference type="NCBI Taxonomy" id="27687"/>
    <lineage>
        <taxon>Eukaryota</taxon>
        <taxon>Metazoa</taxon>
        <taxon>Chordata</taxon>
        <taxon>Craniata</taxon>
        <taxon>Vertebrata</taxon>
        <taxon>Euteleostomi</taxon>
        <taxon>Actinopterygii</taxon>
        <taxon>Polypteriformes</taxon>
        <taxon>Polypteridae</taxon>
        <taxon>Erpetoichthys</taxon>
    </lineage>
</organism>
<feature type="domain" description="C-type lectin" evidence="3">
    <location>
        <begin position="64"/>
        <end position="171"/>
    </location>
</feature>
<sequence length="175" mass="19475">MSAINAKVPQSAKCKVTGLLSSSCVNPESCDDTSRLFYTNLEGRSLVIKMTGLKLCVIVIFNIFTGMQFGTKYDKLKFDDGVKICKEASGEIAMPANAEENAALMKLVKPSEAAYLGLNDRLTEGRFEDVSGNRVTFTNWNSGEPNNYKGNEDYGTWNDLWCKWSRAIICQFKLI</sequence>
<dbReference type="Pfam" id="PF00059">
    <property type="entry name" value="Lectin_C"/>
    <property type="match status" value="1"/>
</dbReference>
<keyword evidence="2" id="KW-1133">Transmembrane helix</keyword>
<dbReference type="PANTHER" id="PTHR22799:SF6">
    <property type="entry name" value="C-TYPE LECTIN DOMAIN FAMILY 4 MEMBER M-LIKE"/>
    <property type="match status" value="1"/>
</dbReference>
<evidence type="ECO:0000256" key="2">
    <source>
        <dbReference type="SAM" id="Phobius"/>
    </source>
</evidence>
<dbReference type="GO" id="GO:0005615">
    <property type="term" value="C:extracellular space"/>
    <property type="evidence" value="ECO:0007669"/>
    <property type="project" value="TreeGrafter"/>
</dbReference>
<dbReference type="SUPFAM" id="SSF56436">
    <property type="entry name" value="C-type lectin-like"/>
    <property type="match status" value="1"/>
</dbReference>
<keyword evidence="2" id="KW-0812">Transmembrane</keyword>